<proteinExistence type="inferred from homology"/>
<dbReference type="InterPro" id="IPR051843">
    <property type="entry name" value="CPA1_transporter"/>
</dbReference>
<dbReference type="Proteomes" id="UP001152795">
    <property type="component" value="Unassembled WGS sequence"/>
</dbReference>
<dbReference type="GO" id="GO:0098662">
    <property type="term" value="P:inorganic cation transmembrane transport"/>
    <property type="evidence" value="ECO:0007669"/>
    <property type="project" value="TreeGrafter"/>
</dbReference>
<reference evidence="2" key="1">
    <citation type="submission" date="2020-04" db="EMBL/GenBank/DDBJ databases">
        <authorList>
            <person name="Alioto T."/>
            <person name="Alioto T."/>
            <person name="Gomez Garrido J."/>
        </authorList>
    </citation>
    <scope>NUCLEOTIDE SEQUENCE</scope>
    <source>
        <strain evidence="2">A484AB</strain>
    </source>
</reference>
<organism evidence="2 3">
    <name type="scientific">Paramuricea clavata</name>
    <name type="common">Red gorgonian</name>
    <name type="synonym">Violescent sea-whip</name>
    <dbReference type="NCBI Taxonomy" id="317549"/>
    <lineage>
        <taxon>Eukaryota</taxon>
        <taxon>Metazoa</taxon>
        <taxon>Cnidaria</taxon>
        <taxon>Anthozoa</taxon>
        <taxon>Octocorallia</taxon>
        <taxon>Malacalcyonacea</taxon>
        <taxon>Plexauridae</taxon>
        <taxon>Paramuricea</taxon>
    </lineage>
</organism>
<dbReference type="AlphaFoldDB" id="A0A7D9DI46"/>
<protein>
    <submittedName>
        <fullName evidence="2">Sodium hydrogen exchanger 9B2-like</fullName>
    </submittedName>
</protein>
<dbReference type="PANTHER" id="PTHR31102:SF1">
    <property type="entry name" value="CATION_H+ EXCHANGER DOMAIN-CONTAINING PROTEIN"/>
    <property type="match status" value="1"/>
</dbReference>
<sequence length="88" mass="9370">MQKLSYFQAAIGAISLETAREQGYTGKPEEEYGKNILTLAVLVILLTAPLGAIGIAVTGPRLLQREKNAVNPVTSEEEQIGLTADTAI</sequence>
<comment type="caution">
    <text evidence="2">The sequence shown here is derived from an EMBL/GenBank/DDBJ whole genome shotgun (WGS) entry which is preliminary data.</text>
</comment>
<dbReference type="PANTHER" id="PTHR31102">
    <property type="match status" value="1"/>
</dbReference>
<evidence type="ECO:0000313" key="3">
    <source>
        <dbReference type="Proteomes" id="UP001152795"/>
    </source>
</evidence>
<accession>A0A7D9DI46</accession>
<evidence type="ECO:0000313" key="2">
    <source>
        <dbReference type="EMBL" id="CAB3983783.1"/>
    </source>
</evidence>
<comment type="similarity">
    <text evidence="1">Belongs to the monovalent cation:proton antiporter 1 (CPA1) transporter (TC 2.A.36) family.</text>
</comment>
<dbReference type="OrthoDB" id="423807at2759"/>
<evidence type="ECO:0000256" key="1">
    <source>
        <dbReference type="ARBA" id="ARBA00007367"/>
    </source>
</evidence>
<name>A0A7D9DI46_PARCT</name>
<gene>
    <name evidence="2" type="ORF">PACLA_8A031598</name>
</gene>
<keyword evidence="3" id="KW-1185">Reference proteome</keyword>
<dbReference type="EMBL" id="CACRXK020000656">
    <property type="protein sequence ID" value="CAB3983783.1"/>
    <property type="molecule type" value="Genomic_DNA"/>
</dbReference>